<dbReference type="InterPro" id="IPR017144">
    <property type="entry name" value="Xaa-Arg_dipeptidase"/>
</dbReference>
<dbReference type="EMBL" id="MCIB01000012">
    <property type="protein sequence ID" value="RKD32289.1"/>
    <property type="molecule type" value="Genomic_DNA"/>
</dbReference>
<dbReference type="Pfam" id="PF01546">
    <property type="entry name" value="Peptidase_M20"/>
    <property type="match status" value="1"/>
</dbReference>
<gene>
    <name evidence="3" type="ORF">BET03_02975</name>
</gene>
<dbReference type="GO" id="GO:0005737">
    <property type="term" value="C:cytoplasm"/>
    <property type="evidence" value="ECO:0007669"/>
    <property type="project" value="TreeGrafter"/>
</dbReference>
<feature type="domain" description="Peptidase M20 dimerisation" evidence="2">
    <location>
        <begin position="203"/>
        <end position="294"/>
    </location>
</feature>
<dbReference type="PIRSF" id="PIRSF037226">
    <property type="entry name" value="Amidohydrolase_ACY1L2_prd"/>
    <property type="match status" value="1"/>
</dbReference>
<dbReference type="AlphaFoldDB" id="A0A419T4B4"/>
<dbReference type="SUPFAM" id="SSF53187">
    <property type="entry name" value="Zn-dependent exopeptidases"/>
    <property type="match status" value="1"/>
</dbReference>
<reference evidence="3 4" key="1">
    <citation type="submission" date="2016-08" db="EMBL/GenBank/DDBJ databases">
        <title>Novel Firmicutes and Novel Genomes.</title>
        <authorList>
            <person name="Poppleton D.I."/>
            <person name="Gribaldo S."/>
        </authorList>
    </citation>
    <scope>NUCLEOTIDE SEQUENCE [LARGE SCALE GENOMIC DNA]</scope>
    <source>
        <strain evidence="3 4">CTT3</strain>
    </source>
</reference>
<evidence type="ECO:0000313" key="3">
    <source>
        <dbReference type="EMBL" id="RKD32289.1"/>
    </source>
</evidence>
<evidence type="ECO:0000256" key="1">
    <source>
        <dbReference type="PIRNR" id="PIRNR037226"/>
    </source>
</evidence>
<dbReference type="InterPro" id="IPR036264">
    <property type="entry name" value="Bact_exopeptidase_dim_dom"/>
</dbReference>
<proteinExistence type="inferred from homology"/>
<dbReference type="PANTHER" id="PTHR30575">
    <property type="entry name" value="PEPTIDASE M20"/>
    <property type="match status" value="1"/>
</dbReference>
<dbReference type="GO" id="GO:0016805">
    <property type="term" value="F:dipeptidase activity"/>
    <property type="evidence" value="ECO:0007669"/>
    <property type="project" value="InterPro"/>
</dbReference>
<dbReference type="InterPro" id="IPR017439">
    <property type="entry name" value="Amidohydrolase"/>
</dbReference>
<dbReference type="Gene3D" id="3.30.70.360">
    <property type="match status" value="1"/>
</dbReference>
<evidence type="ECO:0000259" key="2">
    <source>
        <dbReference type="Pfam" id="PF07687"/>
    </source>
</evidence>
<protein>
    <recommendedName>
        <fullName evidence="1">Peptidase M20 domain-containing protein 2</fullName>
    </recommendedName>
</protein>
<dbReference type="Proteomes" id="UP000284177">
    <property type="component" value="Unassembled WGS sequence"/>
</dbReference>
<sequence>MNKEALKKSVCKAIDNNAEYIINIGKRIYDNPELGYKENFATKLVLKEFKRLGLKTKENIAVTGCKGIIKHNDIGPTIGVMGELDAVICKEHPDANKETGAIHACGHNIQIAGMLGTAIGLISSGVLEKLNGNVEFIAVPAEEYVELEYRSRIKDEGKINFFGGKQELIYRGEIDSLDIAIMFHSLDLSSQGKKALIGGSGNGFIGKKVKFIGKESHAGGAPEEGINALNAAMLAINNINAQRETFKDEDKIRVHPIITKGGDIVNIVPADVRMETYVRGKTIESILDANKKVNRSLIAGAKAVGANIEINEIPGYLPLLNNNELDEVFKDNLINFIDKEDIMVGGEFAGSFDFGDVSHLIPSLHPFIGGVKGNLHTRDFKIEDPYLAYIVPAKAIALTIIDLLYDDAKLGKEIIDNFKPKMSKDEYIDFLFSVSKNIIK</sequence>
<dbReference type="GO" id="GO:0071713">
    <property type="term" value="F:para-aminobenzoyl-glutamate hydrolase activity"/>
    <property type="evidence" value="ECO:0007669"/>
    <property type="project" value="TreeGrafter"/>
</dbReference>
<dbReference type="OrthoDB" id="9781032at2"/>
<dbReference type="RefSeq" id="WP_120168702.1">
    <property type="nucleotide sequence ID" value="NZ_MCIB01000012.1"/>
</dbReference>
<dbReference type="GO" id="GO:0046657">
    <property type="term" value="P:folic acid catabolic process"/>
    <property type="evidence" value="ECO:0007669"/>
    <property type="project" value="TreeGrafter"/>
</dbReference>
<dbReference type="InterPro" id="IPR052030">
    <property type="entry name" value="Peptidase_M20/M20A_hydrolases"/>
</dbReference>
<comment type="similarity">
    <text evidence="1">Belongs to the peptidase M20A family.</text>
</comment>
<dbReference type="Gene3D" id="3.40.630.10">
    <property type="entry name" value="Zn peptidases"/>
    <property type="match status" value="1"/>
</dbReference>
<keyword evidence="4" id="KW-1185">Reference proteome</keyword>
<dbReference type="InterPro" id="IPR002933">
    <property type="entry name" value="Peptidase_M20"/>
</dbReference>
<evidence type="ECO:0000313" key="4">
    <source>
        <dbReference type="Proteomes" id="UP000284177"/>
    </source>
</evidence>
<dbReference type="SUPFAM" id="SSF55031">
    <property type="entry name" value="Bacterial exopeptidase dimerisation domain"/>
    <property type="match status" value="1"/>
</dbReference>
<name>A0A419T4B4_9FIRM</name>
<dbReference type="PANTHER" id="PTHR30575:SF3">
    <property type="entry name" value="PEPTIDASE M20 DIMERISATION DOMAIN-CONTAINING PROTEIN"/>
    <property type="match status" value="1"/>
</dbReference>
<accession>A0A419T4B4</accession>
<dbReference type="NCBIfam" id="TIGR01891">
    <property type="entry name" value="amidohydrolases"/>
    <property type="match status" value="1"/>
</dbReference>
<dbReference type="InterPro" id="IPR011650">
    <property type="entry name" value="Peptidase_M20_dimer"/>
</dbReference>
<keyword evidence="3" id="KW-0378">Hydrolase</keyword>
<organism evidence="3 4">
    <name type="scientific">Thermohalobacter berrensis</name>
    <dbReference type="NCBI Taxonomy" id="99594"/>
    <lineage>
        <taxon>Bacteria</taxon>
        <taxon>Bacillati</taxon>
        <taxon>Bacillota</taxon>
        <taxon>Tissierellia</taxon>
        <taxon>Tissierellales</taxon>
        <taxon>Thermohalobacteraceae</taxon>
        <taxon>Thermohalobacter</taxon>
    </lineage>
</organism>
<comment type="caution">
    <text evidence="3">The sequence shown here is derived from an EMBL/GenBank/DDBJ whole genome shotgun (WGS) entry which is preliminary data.</text>
</comment>
<dbReference type="Pfam" id="PF07687">
    <property type="entry name" value="M20_dimer"/>
    <property type="match status" value="1"/>
</dbReference>